<evidence type="ECO:0000256" key="2">
    <source>
        <dbReference type="ARBA" id="ARBA00010095"/>
    </source>
</evidence>
<gene>
    <name evidence="7" type="ORF">BaRGS_00035091</name>
</gene>
<dbReference type="Pfam" id="PF03311">
    <property type="entry name" value="Cornichon"/>
    <property type="match status" value="1"/>
</dbReference>
<sequence>MGPDGLLFIFCLIDEAALLFLAVYFVITLSDLECDYLNARTCCEKLNFWVLPEVIAHDILAVMLLITGHWLLFLIYVPLGAWLTYKFVTKPSGDIGIFDPTEIHNRQQLKNYMRESLIRLGVHLIFFFIFLYWMIYSLVKGD</sequence>
<evidence type="ECO:0000256" key="4">
    <source>
        <dbReference type="ARBA" id="ARBA00022989"/>
    </source>
</evidence>
<dbReference type="GO" id="GO:0016020">
    <property type="term" value="C:membrane"/>
    <property type="evidence" value="ECO:0007669"/>
    <property type="project" value="UniProtKB-SubCell"/>
</dbReference>
<evidence type="ECO:0000313" key="7">
    <source>
        <dbReference type="EMBL" id="KAK7473694.1"/>
    </source>
</evidence>
<dbReference type="SMART" id="SM01398">
    <property type="entry name" value="Cornichon"/>
    <property type="match status" value="1"/>
</dbReference>
<feature type="transmembrane region" description="Helical" evidence="6">
    <location>
        <begin position="7"/>
        <end position="27"/>
    </location>
</feature>
<keyword evidence="8" id="KW-1185">Reference proteome</keyword>
<keyword evidence="4 6" id="KW-1133">Transmembrane helix</keyword>
<dbReference type="PANTHER" id="PTHR12290">
    <property type="entry name" value="CORNICHON-RELATED"/>
    <property type="match status" value="1"/>
</dbReference>
<keyword evidence="3 6" id="KW-0812">Transmembrane</keyword>
<comment type="subcellular location">
    <subcellularLocation>
        <location evidence="1">Membrane</location>
        <topology evidence="1">Multi-pass membrane protein</topology>
    </subcellularLocation>
</comment>
<comment type="similarity">
    <text evidence="2">Belongs to the cornichon family.</text>
</comment>
<dbReference type="AlphaFoldDB" id="A0ABD0JFA0"/>
<keyword evidence="5 6" id="KW-0472">Membrane</keyword>
<organism evidence="7 8">
    <name type="scientific">Batillaria attramentaria</name>
    <dbReference type="NCBI Taxonomy" id="370345"/>
    <lineage>
        <taxon>Eukaryota</taxon>
        <taxon>Metazoa</taxon>
        <taxon>Spiralia</taxon>
        <taxon>Lophotrochozoa</taxon>
        <taxon>Mollusca</taxon>
        <taxon>Gastropoda</taxon>
        <taxon>Caenogastropoda</taxon>
        <taxon>Sorbeoconcha</taxon>
        <taxon>Cerithioidea</taxon>
        <taxon>Batillariidae</taxon>
        <taxon>Batillaria</taxon>
    </lineage>
</organism>
<proteinExistence type="inferred from homology"/>
<evidence type="ECO:0000256" key="6">
    <source>
        <dbReference type="SAM" id="Phobius"/>
    </source>
</evidence>
<feature type="transmembrane region" description="Helical" evidence="6">
    <location>
        <begin position="116"/>
        <end position="136"/>
    </location>
</feature>
<name>A0ABD0JFA0_9CAEN</name>
<comment type="caution">
    <text evidence="7">The sequence shown here is derived from an EMBL/GenBank/DDBJ whole genome shotgun (WGS) entry which is preliminary data.</text>
</comment>
<dbReference type="EMBL" id="JACVVK020000461">
    <property type="protein sequence ID" value="KAK7473694.1"/>
    <property type="molecule type" value="Genomic_DNA"/>
</dbReference>
<dbReference type="InterPro" id="IPR003377">
    <property type="entry name" value="Cornichon"/>
</dbReference>
<evidence type="ECO:0000256" key="5">
    <source>
        <dbReference type="ARBA" id="ARBA00023136"/>
    </source>
</evidence>
<feature type="transmembrane region" description="Helical" evidence="6">
    <location>
        <begin position="59"/>
        <end position="83"/>
    </location>
</feature>
<evidence type="ECO:0000256" key="1">
    <source>
        <dbReference type="ARBA" id="ARBA00004141"/>
    </source>
</evidence>
<evidence type="ECO:0008006" key="9">
    <source>
        <dbReference type="Google" id="ProtNLM"/>
    </source>
</evidence>
<protein>
    <recommendedName>
        <fullName evidence="9">Protein cornichon homolog 4</fullName>
    </recommendedName>
</protein>
<evidence type="ECO:0000256" key="3">
    <source>
        <dbReference type="ARBA" id="ARBA00022692"/>
    </source>
</evidence>
<evidence type="ECO:0000313" key="8">
    <source>
        <dbReference type="Proteomes" id="UP001519460"/>
    </source>
</evidence>
<dbReference type="Proteomes" id="UP001519460">
    <property type="component" value="Unassembled WGS sequence"/>
</dbReference>
<reference evidence="7 8" key="1">
    <citation type="journal article" date="2023" name="Sci. Data">
        <title>Genome assembly of the Korean intertidal mud-creeper Batillaria attramentaria.</title>
        <authorList>
            <person name="Patra A.K."/>
            <person name="Ho P.T."/>
            <person name="Jun S."/>
            <person name="Lee S.J."/>
            <person name="Kim Y."/>
            <person name="Won Y.J."/>
        </authorList>
    </citation>
    <scope>NUCLEOTIDE SEQUENCE [LARGE SCALE GENOMIC DNA]</scope>
    <source>
        <strain evidence="7">Wonlab-2016</strain>
    </source>
</reference>
<accession>A0ABD0JFA0</accession>